<feature type="transmembrane region" description="Helical" evidence="8">
    <location>
        <begin position="326"/>
        <end position="346"/>
    </location>
</feature>
<evidence type="ECO:0000256" key="4">
    <source>
        <dbReference type="ARBA" id="ARBA00022692"/>
    </source>
</evidence>
<feature type="transmembrane region" description="Helical" evidence="8">
    <location>
        <begin position="124"/>
        <end position="147"/>
    </location>
</feature>
<keyword evidence="3" id="KW-1003">Cell membrane</keyword>
<feature type="transmembrane region" description="Helical" evidence="8">
    <location>
        <begin position="192"/>
        <end position="215"/>
    </location>
</feature>
<reference evidence="10 11" key="1">
    <citation type="submission" date="2019-04" db="EMBL/GenBank/DDBJ databases">
        <title>Comparative genomics and transcriptomics to analyze fruiting body development in filamentous ascomycetes.</title>
        <authorList>
            <consortium name="DOE Joint Genome Institute"/>
            <person name="Lutkenhaus R."/>
            <person name="Traeger S."/>
            <person name="Breuer J."/>
            <person name="Kuo A."/>
            <person name="Lipzen A."/>
            <person name="Pangilinan J."/>
            <person name="Dilworth D."/>
            <person name="Sandor L."/>
            <person name="Poggeler S."/>
            <person name="Barry K."/>
            <person name="Grigoriev I.V."/>
            <person name="Nowrousian M."/>
        </authorList>
    </citation>
    <scope>NUCLEOTIDE SEQUENCE [LARGE SCALE GENOMIC DNA]</scope>
    <source>
        <strain evidence="10 11">CBS 389.68</strain>
    </source>
</reference>
<dbReference type="PROSITE" id="PS50850">
    <property type="entry name" value="MFS"/>
    <property type="match status" value="1"/>
</dbReference>
<evidence type="ECO:0000256" key="2">
    <source>
        <dbReference type="ARBA" id="ARBA00022448"/>
    </source>
</evidence>
<dbReference type="InterPro" id="IPR020846">
    <property type="entry name" value="MFS_dom"/>
</dbReference>
<accession>A0A4S2N7N8</accession>
<evidence type="ECO:0000256" key="3">
    <source>
        <dbReference type="ARBA" id="ARBA00022475"/>
    </source>
</evidence>
<feature type="transmembrane region" description="Helical" evidence="8">
    <location>
        <begin position="159"/>
        <end position="180"/>
    </location>
</feature>
<dbReference type="GO" id="GO:0015233">
    <property type="term" value="F:pantothenate transmembrane transporter activity"/>
    <property type="evidence" value="ECO:0007669"/>
    <property type="project" value="TreeGrafter"/>
</dbReference>
<feature type="transmembrane region" description="Helical" evidence="8">
    <location>
        <begin position="25"/>
        <end position="46"/>
    </location>
</feature>
<dbReference type="STRING" id="341454.A0A4S2N7N8"/>
<gene>
    <name evidence="10" type="ORF">EX30DRAFT_357181</name>
</gene>
<dbReference type="PANTHER" id="PTHR43791:SF4">
    <property type="entry name" value="PANTOTHENATE TRANSPORTER FEN2"/>
    <property type="match status" value="1"/>
</dbReference>
<keyword evidence="11" id="KW-1185">Reference proteome</keyword>
<evidence type="ECO:0000313" key="11">
    <source>
        <dbReference type="Proteomes" id="UP000298138"/>
    </source>
</evidence>
<dbReference type="GO" id="GO:0005886">
    <property type="term" value="C:plasma membrane"/>
    <property type="evidence" value="ECO:0007669"/>
    <property type="project" value="UniProtKB-SubCell"/>
</dbReference>
<feature type="transmembrane region" description="Helical" evidence="8">
    <location>
        <begin position="419"/>
        <end position="439"/>
    </location>
</feature>
<keyword evidence="5 8" id="KW-1133">Transmembrane helix</keyword>
<protein>
    <submittedName>
        <fullName evidence="10">MFS general substrate transporter</fullName>
    </submittedName>
</protein>
<dbReference type="InterPro" id="IPR036259">
    <property type="entry name" value="MFS_trans_sf"/>
</dbReference>
<evidence type="ECO:0000256" key="6">
    <source>
        <dbReference type="ARBA" id="ARBA00023136"/>
    </source>
</evidence>
<feature type="transmembrane region" description="Helical" evidence="8">
    <location>
        <begin position="300"/>
        <end position="319"/>
    </location>
</feature>
<feature type="transmembrane region" description="Helical" evidence="8">
    <location>
        <begin position="385"/>
        <end position="407"/>
    </location>
</feature>
<feature type="domain" description="Major facilitator superfamily (MFS) profile" evidence="9">
    <location>
        <begin position="33"/>
        <end position="473"/>
    </location>
</feature>
<dbReference type="FunCoup" id="A0A4S2N7N8">
    <property type="interactions" value="15"/>
</dbReference>
<evidence type="ECO:0000256" key="7">
    <source>
        <dbReference type="ARBA" id="ARBA00037968"/>
    </source>
</evidence>
<sequence>MGGFGRKVKIAIWGDAPPTKEEKKLLIKIDFFILSFCCLAYFANYLDRANINNAYVSGMKEDLDMHGNQITKVMVVFTCGYIAGMLPNNIALLKFPPRFWFPFTIVAWGVLTLGQYAVTSITQVYVIRFFQGFFEASSFAGTHYILGSWYTESELAKRSGIFTASGLAGTMFSGFLQSAIHKSMDGLQGLAGWRWLFIIDFCITVPIALYGFLIFPDTPETTRAFYLTAKEKTLSRTRLPEKPETKLSWDIFKRVLGRWHFWMFSILWAITGEVESFSTNNLFGLYLADQGYTIAQRNNYPMGVAAVGIVGTITAAIYVDFTKKHWHIGIFCAFIGILTSILVLLYRPERLVYIGYYIAGLVYCTQAVFFAWANVVCYNDREERSIVLASMNLASNAVNAWWPIVFYSANFAPRFTRGMWAMIGVSIALAIWTVCIHLLEKREAERNAVGLVRHDESRGTSGESTPRTEEKSM</sequence>
<dbReference type="Proteomes" id="UP000298138">
    <property type="component" value="Unassembled WGS sequence"/>
</dbReference>
<dbReference type="PANTHER" id="PTHR43791">
    <property type="entry name" value="PERMEASE-RELATED"/>
    <property type="match status" value="1"/>
</dbReference>
<evidence type="ECO:0000256" key="5">
    <source>
        <dbReference type="ARBA" id="ARBA00022989"/>
    </source>
</evidence>
<feature type="transmembrane region" description="Helical" evidence="8">
    <location>
        <begin position="66"/>
        <end position="87"/>
    </location>
</feature>
<evidence type="ECO:0000313" key="10">
    <source>
        <dbReference type="EMBL" id="TGZ85330.1"/>
    </source>
</evidence>
<keyword evidence="4 8" id="KW-0812">Transmembrane</keyword>
<feature type="transmembrane region" description="Helical" evidence="8">
    <location>
        <begin position="352"/>
        <end position="373"/>
    </location>
</feature>
<comment type="subcellular location">
    <subcellularLocation>
        <location evidence="1">Cell membrane</location>
        <topology evidence="1">Multi-pass membrane protein</topology>
    </subcellularLocation>
</comment>
<keyword evidence="2" id="KW-0813">Transport</keyword>
<organism evidence="10 11">
    <name type="scientific">Ascodesmis nigricans</name>
    <dbReference type="NCBI Taxonomy" id="341454"/>
    <lineage>
        <taxon>Eukaryota</taxon>
        <taxon>Fungi</taxon>
        <taxon>Dikarya</taxon>
        <taxon>Ascomycota</taxon>
        <taxon>Pezizomycotina</taxon>
        <taxon>Pezizomycetes</taxon>
        <taxon>Pezizales</taxon>
        <taxon>Ascodesmidaceae</taxon>
        <taxon>Ascodesmis</taxon>
    </lineage>
</organism>
<dbReference type="EMBL" id="ML220112">
    <property type="protein sequence ID" value="TGZ85330.1"/>
    <property type="molecule type" value="Genomic_DNA"/>
</dbReference>
<dbReference type="InterPro" id="IPR011701">
    <property type="entry name" value="MFS"/>
</dbReference>
<name>A0A4S2N7N8_9PEZI</name>
<dbReference type="AlphaFoldDB" id="A0A4S2N7N8"/>
<dbReference type="SUPFAM" id="SSF103473">
    <property type="entry name" value="MFS general substrate transporter"/>
    <property type="match status" value="1"/>
</dbReference>
<dbReference type="FunFam" id="1.20.1250.20:FF:000386">
    <property type="entry name" value="MFS general substrate transporter"/>
    <property type="match status" value="1"/>
</dbReference>
<dbReference type="InParanoid" id="A0A4S2N7N8"/>
<evidence type="ECO:0000256" key="8">
    <source>
        <dbReference type="SAM" id="Phobius"/>
    </source>
</evidence>
<feature type="transmembrane region" description="Helical" evidence="8">
    <location>
        <begin position="261"/>
        <end position="288"/>
    </location>
</feature>
<evidence type="ECO:0000256" key="1">
    <source>
        <dbReference type="ARBA" id="ARBA00004651"/>
    </source>
</evidence>
<dbReference type="FunFam" id="1.20.1250.20:FF:000065">
    <property type="entry name" value="Putative MFS pantothenate transporter"/>
    <property type="match status" value="1"/>
</dbReference>
<dbReference type="GO" id="GO:0098717">
    <property type="term" value="P:pantothenate import across plasma membrane"/>
    <property type="evidence" value="ECO:0007669"/>
    <property type="project" value="TreeGrafter"/>
</dbReference>
<proteinExistence type="inferred from homology"/>
<evidence type="ECO:0000259" key="9">
    <source>
        <dbReference type="PROSITE" id="PS50850"/>
    </source>
</evidence>
<dbReference type="Gene3D" id="1.20.1250.20">
    <property type="entry name" value="MFS general substrate transporter like domains"/>
    <property type="match status" value="1"/>
</dbReference>
<keyword evidence="6 8" id="KW-0472">Membrane</keyword>
<feature type="transmembrane region" description="Helical" evidence="8">
    <location>
        <begin position="99"/>
        <end position="118"/>
    </location>
</feature>
<dbReference type="Pfam" id="PF07690">
    <property type="entry name" value="MFS_1"/>
    <property type="match status" value="1"/>
</dbReference>
<dbReference type="OrthoDB" id="3639251at2759"/>
<comment type="similarity">
    <text evidence="7">Belongs to the major facilitator superfamily. Allantoate permease family.</text>
</comment>